<dbReference type="PROSITE" id="PS51257">
    <property type="entry name" value="PROKAR_LIPOPROTEIN"/>
    <property type="match status" value="1"/>
</dbReference>
<comment type="caution">
    <text evidence="2">The sequence shown here is derived from an EMBL/GenBank/DDBJ whole genome shotgun (WGS) entry which is preliminary data.</text>
</comment>
<feature type="compositionally biased region" description="Polar residues" evidence="1">
    <location>
        <begin position="679"/>
        <end position="694"/>
    </location>
</feature>
<reference evidence="2 3" key="1">
    <citation type="journal article" date="2016" name="Sci. Rep.">
        <title>Draft genome sequencing and secretome analysis of fungal phytopathogen Ascochyta rabiei provides insight into the necrotrophic effector repertoire.</title>
        <authorList>
            <person name="Verma S."/>
            <person name="Gazara R.K."/>
            <person name="Nizam S."/>
            <person name="Parween S."/>
            <person name="Chattopadhyay D."/>
            <person name="Verma P.K."/>
        </authorList>
    </citation>
    <scope>NUCLEOTIDE SEQUENCE [LARGE SCALE GENOMIC DNA]</scope>
    <source>
        <strain evidence="2 3">ArDII</strain>
    </source>
</reference>
<dbReference type="OrthoDB" id="3793406at2759"/>
<dbReference type="PROSITE" id="PS50103">
    <property type="entry name" value="ZF_C3H1"/>
    <property type="match status" value="1"/>
</dbReference>
<dbReference type="GO" id="GO:0046872">
    <property type="term" value="F:metal ion binding"/>
    <property type="evidence" value="ECO:0007669"/>
    <property type="project" value="InterPro"/>
</dbReference>
<dbReference type="AlphaFoldDB" id="A0A163A101"/>
<keyword evidence="3" id="KW-1185">Reference proteome</keyword>
<feature type="compositionally biased region" description="Basic residues" evidence="1">
    <location>
        <begin position="536"/>
        <end position="548"/>
    </location>
</feature>
<evidence type="ECO:0000256" key="1">
    <source>
        <dbReference type="SAM" id="MobiDB-lite"/>
    </source>
</evidence>
<dbReference type="Proteomes" id="UP000076837">
    <property type="component" value="Unassembled WGS sequence"/>
</dbReference>
<dbReference type="InterPro" id="IPR000571">
    <property type="entry name" value="Znf_CCCH"/>
</dbReference>
<feature type="region of interest" description="Disordered" evidence="1">
    <location>
        <begin position="677"/>
        <end position="711"/>
    </location>
</feature>
<accession>A0A163A101</accession>
<feature type="region of interest" description="Disordered" evidence="1">
    <location>
        <begin position="36"/>
        <end position="79"/>
    </location>
</feature>
<name>A0A163A101_DIDRA</name>
<proteinExistence type="predicted"/>
<feature type="region of interest" description="Disordered" evidence="1">
    <location>
        <begin position="532"/>
        <end position="557"/>
    </location>
</feature>
<evidence type="ECO:0000313" key="3">
    <source>
        <dbReference type="Proteomes" id="UP000076837"/>
    </source>
</evidence>
<gene>
    <name evidence="2" type="ORF">ST47_g7912</name>
</gene>
<dbReference type="EMBL" id="JYNV01000262">
    <property type="protein sequence ID" value="KZM20922.1"/>
    <property type="molecule type" value="Genomic_DNA"/>
</dbReference>
<evidence type="ECO:0000313" key="2">
    <source>
        <dbReference type="EMBL" id="KZM20922.1"/>
    </source>
</evidence>
<protein>
    <submittedName>
        <fullName evidence="2">Metal ion binding</fullName>
    </submittedName>
</protein>
<sequence>MASKESGQCPHFNIHSGVCGCPEFWVPAQRLQIDRDPSTLRDMTNTHSDRNTADSRFGPSVNHIPVPSRTKTQPVTTAPPGPPKETCFFWYHGSCRRGDDCDRPHEAHPTWPIPPPPGFRHFQPCMLPLCPLRADLAAIKKPQEYQRRCRAIGGQMDGAAFSRATTSSRSSSYGDNSSNTNADTIEIDEHTAVISCDHDVNLFARFDLASWTSARDVCGEEMGQKGEGALHQEAGSHEFDKSGYIDLLQPSCLPSNSYMQEEVSLSISHPGTLGKHRQAPSTHSSDIKNKRVKLAEGTAPDFGNAISILERPRVKSHWDIKPPSFEIGRIHHLEAEAVHLAPVHISSPQLLPILTANKGFASSEPQPFHPPKGPRSTNVPPLICFFFYHKGYCNPKRGRRCGYLHAVDTSQQTVSLPNGIDNHDPMCPLQLCPVRLQTFRGKRQEPALVAGSRQLKIKFESTIPSAVSSSSFYEKGSFPPRHYMTAMQSTHSNGILGNSEPQPSGIVRRRMEQKQLKECVAPTEFAFTVDDENRTQGKKRARRRRKGGKGQARANAAERLRLQIEEENSISQGRNAHSNTFGVQRSLPSFCVKEGLSTPTVTLPIGDSEKMRREPRYCIKKPPHNKRAQQSGFDIASASQDMRGSSVEATQEWTVQDSASSPRVSLTSCLQDAAGAVAQNDTNKASETSQTVNQDPRRWWPLSKDAPNGPPKTIVAHEYSQASLGLSRERRRAAIHEEQHARREAFCHIQEAEHKEGKAAREETAYPGVSVVSPNKTAVGTDSATEYKLPEGDQRLDWDTDLVRRLFGEIE</sequence>
<organism evidence="2 3">
    <name type="scientific">Didymella rabiei</name>
    <name type="common">Chickpea ascochyta blight fungus</name>
    <name type="synonym">Mycosphaerella rabiei</name>
    <dbReference type="NCBI Taxonomy" id="5454"/>
    <lineage>
        <taxon>Eukaryota</taxon>
        <taxon>Fungi</taxon>
        <taxon>Dikarya</taxon>
        <taxon>Ascomycota</taxon>
        <taxon>Pezizomycotina</taxon>
        <taxon>Dothideomycetes</taxon>
        <taxon>Pleosporomycetidae</taxon>
        <taxon>Pleosporales</taxon>
        <taxon>Pleosporineae</taxon>
        <taxon>Didymellaceae</taxon>
        <taxon>Ascochyta</taxon>
    </lineage>
</organism>